<dbReference type="Pfam" id="PF11103">
    <property type="entry name" value="DUF2887"/>
    <property type="match status" value="1"/>
</dbReference>
<name>A0A139XGU0_9CYAN</name>
<dbReference type="EMBL" id="ANNX02000012">
    <property type="protein sequence ID" value="KYC43915.1"/>
    <property type="molecule type" value="Genomic_DNA"/>
</dbReference>
<dbReference type="STRING" id="128403.WA1_01825"/>
<sequence>MTADPLFYEIFKEIPELFFELIGSSEKDPSIYKFSAQEIKQRGFRLDGLLSTPNNYPDEPIYFIEAQSYKDDNFYNQFVAKVILYLTQYQPPNKQWYAVIIYNTKSHEGNFPEYLSFFKAHLRCFYLDELAKTPNQSLAVGVMRLIVEKKTQEKTGKLAKQLMSQAQQELTNVILKEKVLEFIQTVVIDRFTNLSREEIAAMLGLESLKKSRVYQETRQEAILETKLEMIPILLELGLTIEQTAERLKLDVETVRKNAQQ</sequence>
<dbReference type="InterPro" id="IPR022573">
    <property type="entry name" value="DUF2887"/>
</dbReference>
<reference evidence="1 2" key="1">
    <citation type="journal article" date="2013" name="Genome Biol. Evol.">
        <title>Genomes of Stigonematalean cyanobacteria (subsection V) and the evolution of oxygenic photosynthesis from prokaryotes to plastids.</title>
        <authorList>
            <person name="Dagan T."/>
            <person name="Roettger M."/>
            <person name="Stucken K."/>
            <person name="Landan G."/>
            <person name="Koch R."/>
            <person name="Major P."/>
            <person name="Gould S.B."/>
            <person name="Goremykin V.V."/>
            <person name="Rippka R."/>
            <person name="Tandeau de Marsac N."/>
            <person name="Gugger M."/>
            <person name="Lockhart P.J."/>
            <person name="Allen J.F."/>
            <person name="Brune I."/>
            <person name="Maus I."/>
            <person name="Puhler A."/>
            <person name="Martin W.F."/>
        </authorList>
    </citation>
    <scope>NUCLEOTIDE SEQUENCE [LARGE SCALE GENOMIC DNA]</scope>
    <source>
        <strain evidence="1 2">PCC 7110</strain>
    </source>
</reference>
<dbReference type="InterPro" id="IPR010106">
    <property type="entry name" value="RpnA"/>
</dbReference>
<organism evidence="1 2">
    <name type="scientific">Scytonema hofmannii PCC 7110</name>
    <dbReference type="NCBI Taxonomy" id="128403"/>
    <lineage>
        <taxon>Bacteria</taxon>
        <taxon>Bacillati</taxon>
        <taxon>Cyanobacteriota</taxon>
        <taxon>Cyanophyceae</taxon>
        <taxon>Nostocales</taxon>
        <taxon>Scytonemataceae</taxon>
        <taxon>Scytonema</taxon>
    </lineage>
</organism>
<evidence type="ECO:0000313" key="1">
    <source>
        <dbReference type="EMBL" id="KYC43915.1"/>
    </source>
</evidence>
<proteinExistence type="predicted"/>
<dbReference type="PANTHER" id="PTHR35586:SF2">
    <property type="entry name" value="SLL1542 PROTEIN"/>
    <property type="match status" value="1"/>
</dbReference>
<dbReference type="RefSeq" id="WP_017748742.1">
    <property type="nucleotide sequence ID" value="NZ_KQ976354.1"/>
</dbReference>
<keyword evidence="2" id="KW-1185">Reference proteome</keyword>
<dbReference type="Proteomes" id="UP000076925">
    <property type="component" value="Unassembled WGS sequence"/>
</dbReference>
<accession>A0A139XGU0</accession>
<evidence type="ECO:0008006" key="3">
    <source>
        <dbReference type="Google" id="ProtNLM"/>
    </source>
</evidence>
<gene>
    <name evidence="1" type="ORF">WA1_01825</name>
</gene>
<dbReference type="PANTHER" id="PTHR35586">
    <property type="entry name" value="SLL1691 PROTEIN"/>
    <property type="match status" value="1"/>
</dbReference>
<comment type="caution">
    <text evidence="1">The sequence shown here is derived from an EMBL/GenBank/DDBJ whole genome shotgun (WGS) entry which is preliminary data.</text>
</comment>
<evidence type="ECO:0000313" key="2">
    <source>
        <dbReference type="Proteomes" id="UP000076925"/>
    </source>
</evidence>
<dbReference type="NCBIfam" id="TIGR01784">
    <property type="entry name" value="T_den_put_tspse"/>
    <property type="match status" value="1"/>
</dbReference>
<dbReference type="AlphaFoldDB" id="A0A139XGU0"/>
<protein>
    <recommendedName>
        <fullName evidence="3">Flagellar assembly protein H</fullName>
    </recommendedName>
</protein>
<dbReference type="OrthoDB" id="468313at2"/>